<dbReference type="STRING" id="559304.G8Y045"/>
<feature type="signal peptide" evidence="12">
    <location>
        <begin position="1"/>
        <end position="18"/>
    </location>
</feature>
<feature type="region of interest" description="Disordered" evidence="10">
    <location>
        <begin position="188"/>
        <end position="207"/>
    </location>
</feature>
<evidence type="ECO:0000256" key="8">
    <source>
        <dbReference type="ARBA" id="ARBA00023136"/>
    </source>
</evidence>
<dbReference type="GO" id="GO:0009272">
    <property type="term" value="P:fungal-type cell wall biogenesis"/>
    <property type="evidence" value="ECO:0007669"/>
    <property type="project" value="TreeGrafter"/>
</dbReference>
<reference evidence="14 15" key="1">
    <citation type="journal article" date="2012" name="G3 (Bethesda)">
        <title>Pichia sorbitophila, an interspecies yeast hybrid reveals early steps of genome resolution following polyploidization.</title>
        <authorList>
            <person name="Leh Louis V."/>
            <person name="Despons L."/>
            <person name="Friedrich A."/>
            <person name="Martin T."/>
            <person name="Durrens P."/>
            <person name="Casaregola S."/>
            <person name="Neuveglise C."/>
            <person name="Fairhead C."/>
            <person name="Marck C."/>
            <person name="Cruz J.A."/>
            <person name="Straub M.L."/>
            <person name="Kugler V."/>
            <person name="Sacerdot C."/>
            <person name="Uzunov Z."/>
            <person name="Thierry A."/>
            <person name="Weiss S."/>
            <person name="Bleykasten C."/>
            <person name="De Montigny J."/>
            <person name="Jacques N."/>
            <person name="Jung P."/>
            <person name="Lemaire M."/>
            <person name="Mallet S."/>
            <person name="Morel G."/>
            <person name="Richard G.F."/>
            <person name="Sarkar A."/>
            <person name="Savel G."/>
            <person name="Schacherer J."/>
            <person name="Seret M.L."/>
            <person name="Talla E."/>
            <person name="Samson G."/>
            <person name="Jubin C."/>
            <person name="Poulain J."/>
            <person name="Vacherie B."/>
            <person name="Barbe V."/>
            <person name="Pelletier E."/>
            <person name="Sherman D.J."/>
            <person name="Westhof E."/>
            <person name="Weissenbach J."/>
            <person name="Baret P.V."/>
            <person name="Wincker P."/>
            <person name="Gaillardin C."/>
            <person name="Dujon B."/>
            <person name="Souciet J.L."/>
        </authorList>
    </citation>
    <scope>NUCLEOTIDE SEQUENCE [LARGE SCALE GENOMIC DNA]</scope>
    <source>
        <strain evidence="15">ATCC MYA-4447 / BCRC 22081 / CBS 7064 / NBRC 10061 / NRRL Y-12695</strain>
    </source>
</reference>
<evidence type="ECO:0000313" key="14">
    <source>
        <dbReference type="EMBL" id="CCE87304.1"/>
    </source>
</evidence>
<dbReference type="EMBL" id="FO082046">
    <property type="protein sequence ID" value="CCE87304.1"/>
    <property type="molecule type" value="Genomic_DNA"/>
</dbReference>
<protein>
    <recommendedName>
        <fullName evidence="3">Protein BIG1</fullName>
    </recommendedName>
</protein>
<evidence type="ECO:0000256" key="9">
    <source>
        <dbReference type="ARBA" id="ARBA00023316"/>
    </source>
</evidence>
<evidence type="ECO:0000256" key="4">
    <source>
        <dbReference type="ARBA" id="ARBA00022692"/>
    </source>
</evidence>
<evidence type="ECO:0000256" key="7">
    <source>
        <dbReference type="ARBA" id="ARBA00022989"/>
    </source>
</evidence>
<evidence type="ECO:0000256" key="2">
    <source>
        <dbReference type="ARBA" id="ARBA00008203"/>
    </source>
</evidence>
<dbReference type="InParanoid" id="G8Y045"/>
<keyword evidence="8 11" id="KW-0472">Membrane</keyword>
<keyword evidence="7 11" id="KW-1133">Transmembrane helix</keyword>
<dbReference type="GO" id="GO:0005789">
    <property type="term" value="C:endoplasmic reticulum membrane"/>
    <property type="evidence" value="ECO:0007669"/>
    <property type="project" value="UniProtKB-SubCell"/>
</dbReference>
<dbReference type="PANTHER" id="PTHR28285">
    <property type="entry name" value="PROTEIN BIG1"/>
    <property type="match status" value="1"/>
</dbReference>
<evidence type="ECO:0000256" key="6">
    <source>
        <dbReference type="ARBA" id="ARBA00022824"/>
    </source>
</evidence>
<organism evidence="14 15">
    <name type="scientific">Pichia sorbitophila (strain ATCC MYA-4447 / BCRC 22081 / CBS 7064 / NBRC 10061 / NRRL Y-12695)</name>
    <name type="common">Hybrid yeast</name>
    <dbReference type="NCBI Taxonomy" id="559304"/>
    <lineage>
        <taxon>Eukaryota</taxon>
        <taxon>Fungi</taxon>
        <taxon>Dikarya</taxon>
        <taxon>Ascomycota</taxon>
        <taxon>Saccharomycotina</taxon>
        <taxon>Pichiomycetes</taxon>
        <taxon>Debaryomycetaceae</taxon>
        <taxon>Millerozyma</taxon>
    </lineage>
</organism>
<evidence type="ECO:0000313" key="15">
    <source>
        <dbReference type="Proteomes" id="UP000005222"/>
    </source>
</evidence>
<dbReference type="Pfam" id="PF20520">
    <property type="entry name" value="Ac45-VOA1_TM"/>
    <property type="match status" value="1"/>
</dbReference>
<keyword evidence="5 12" id="KW-0732">Signal</keyword>
<keyword evidence="15" id="KW-1185">Reference proteome</keyword>
<keyword evidence="4 11" id="KW-0812">Transmembrane</keyword>
<evidence type="ECO:0000256" key="1">
    <source>
        <dbReference type="ARBA" id="ARBA00004115"/>
    </source>
</evidence>
<dbReference type="OrthoDB" id="9985059at2759"/>
<dbReference type="HOGENOM" id="CLU_082455_0_0_1"/>
<dbReference type="AlphaFoldDB" id="G8Y045"/>
<feature type="compositionally biased region" description="Acidic residues" evidence="10">
    <location>
        <begin position="197"/>
        <end position="206"/>
    </location>
</feature>
<dbReference type="Proteomes" id="UP000005222">
    <property type="component" value="Chromosome N"/>
</dbReference>
<keyword evidence="9" id="KW-0961">Cell wall biogenesis/degradation</keyword>
<feature type="chain" id="PRO_5003518720" description="Protein BIG1" evidence="12">
    <location>
        <begin position="19"/>
        <end position="313"/>
    </location>
</feature>
<evidence type="ECO:0000256" key="10">
    <source>
        <dbReference type="SAM" id="MobiDB-lite"/>
    </source>
</evidence>
<dbReference type="eggNOG" id="ENOG502S5C0">
    <property type="taxonomic scope" value="Eukaryota"/>
</dbReference>
<dbReference type="OMA" id="ANFIKHV"/>
<name>G8Y045_PICSO</name>
<evidence type="ECO:0000256" key="3">
    <source>
        <dbReference type="ARBA" id="ARBA00022089"/>
    </source>
</evidence>
<evidence type="ECO:0000256" key="12">
    <source>
        <dbReference type="SAM" id="SignalP"/>
    </source>
</evidence>
<gene>
    <name evidence="14" type="primary">Piso0_005852</name>
    <name evidence="14" type="ORF">GNLVRS01_PISO0N23993g</name>
</gene>
<sequence length="313" mass="34611">MLHTMLSWFIALLPLAYAFTDTAPFYSSQKLTSTFPYVASSKAVGFDISSIVNSICEANDRIVIYRVKNLQREGVPAKGTFLKHVQYTSAGDLDITRDISCSGSQVKHLLNEPLDENDNTNVVIIDIEDQAQHKIEEFLGHQSDKIVIVQGKPSFGTNDNQNEDVLESIQGGLKNMYGSIEKNLLKSAGNGRRSADAGDEEPQNADDFDKVVSEVESDFEKAKSMLAQESDLPVNILSASQSASSPSVTSVPPVSEKHDLFSKYQFFSPGIWMCSIVSIFLVFVLSVALSWITSLEISYKAFEKPIDFEKKTE</sequence>
<dbReference type="InterPro" id="IPR046756">
    <property type="entry name" value="VAS1/VOA1_TM"/>
</dbReference>
<comment type="subcellular location">
    <subcellularLocation>
        <location evidence="1">Endoplasmic reticulum membrane</location>
        <topology evidence="1">Single-pass type I membrane protein</topology>
    </subcellularLocation>
</comment>
<dbReference type="PANTHER" id="PTHR28285:SF1">
    <property type="entry name" value="PROTEIN BIG1"/>
    <property type="match status" value="1"/>
</dbReference>
<evidence type="ECO:0000259" key="13">
    <source>
        <dbReference type="Pfam" id="PF20520"/>
    </source>
</evidence>
<dbReference type="GO" id="GO:0071555">
    <property type="term" value="P:cell wall organization"/>
    <property type="evidence" value="ECO:0007669"/>
    <property type="project" value="UniProtKB-KW"/>
</dbReference>
<evidence type="ECO:0000256" key="11">
    <source>
        <dbReference type="SAM" id="Phobius"/>
    </source>
</evidence>
<feature type="transmembrane region" description="Helical" evidence="11">
    <location>
        <begin position="270"/>
        <end position="292"/>
    </location>
</feature>
<feature type="domain" description="V-type proton ATPase subunit S1/VOA1 transmembrane" evidence="13">
    <location>
        <begin position="265"/>
        <end position="304"/>
    </location>
</feature>
<dbReference type="GO" id="GO:0006078">
    <property type="term" value="P:(1-&gt;6)-beta-D-glucan biosynthetic process"/>
    <property type="evidence" value="ECO:0007669"/>
    <property type="project" value="TreeGrafter"/>
</dbReference>
<keyword evidence="6" id="KW-0256">Endoplasmic reticulum</keyword>
<comment type="similarity">
    <text evidence="2">Belongs to the BIG1 family.</text>
</comment>
<accession>G8Y045</accession>
<evidence type="ECO:0000256" key="5">
    <source>
        <dbReference type="ARBA" id="ARBA00022729"/>
    </source>
</evidence>
<dbReference type="InterPro" id="IPR037654">
    <property type="entry name" value="Big1"/>
</dbReference>
<proteinExistence type="inferred from homology"/>